<dbReference type="HOGENOM" id="CLU_000288_5_16_1"/>
<evidence type="ECO:0000259" key="11">
    <source>
        <dbReference type="PROSITE" id="PS50011"/>
    </source>
</evidence>
<evidence type="ECO:0000256" key="7">
    <source>
        <dbReference type="ARBA" id="ARBA00037966"/>
    </source>
</evidence>
<dbReference type="InParanoid" id="D8R6J9"/>
<evidence type="ECO:0000256" key="9">
    <source>
        <dbReference type="ARBA" id="ARBA00049308"/>
    </source>
</evidence>
<dbReference type="SUPFAM" id="SSF56112">
    <property type="entry name" value="Protein kinase-like (PK-like)"/>
    <property type="match status" value="1"/>
</dbReference>
<dbReference type="KEGG" id="smo:SELMODRAFT_85838"/>
<evidence type="ECO:0000313" key="13">
    <source>
        <dbReference type="Proteomes" id="UP000001514"/>
    </source>
</evidence>
<dbReference type="OrthoDB" id="283111at2759"/>
<dbReference type="InterPro" id="IPR008271">
    <property type="entry name" value="Ser/Thr_kinase_AS"/>
</dbReference>
<keyword evidence="13" id="KW-1185">Reference proteome</keyword>
<organism evidence="13">
    <name type="scientific">Selaginella moellendorffii</name>
    <name type="common">Spikemoss</name>
    <dbReference type="NCBI Taxonomy" id="88036"/>
    <lineage>
        <taxon>Eukaryota</taxon>
        <taxon>Viridiplantae</taxon>
        <taxon>Streptophyta</taxon>
        <taxon>Embryophyta</taxon>
        <taxon>Tracheophyta</taxon>
        <taxon>Lycopodiopsida</taxon>
        <taxon>Selaginellales</taxon>
        <taxon>Selaginellaceae</taxon>
        <taxon>Selaginella</taxon>
    </lineage>
</organism>
<dbReference type="InterPro" id="IPR011009">
    <property type="entry name" value="Kinase-like_dom_sf"/>
</dbReference>
<keyword evidence="2" id="KW-0723">Serine/threonine-protein kinase</keyword>
<dbReference type="PROSITE" id="PS50011">
    <property type="entry name" value="PROTEIN_KINASE_DOM"/>
    <property type="match status" value="1"/>
</dbReference>
<dbReference type="GO" id="GO:0004712">
    <property type="term" value="F:protein serine/threonine/tyrosine kinase activity"/>
    <property type="evidence" value="ECO:0007669"/>
    <property type="project" value="UniProtKB-EC"/>
</dbReference>
<dbReference type="EMBL" id="GL377572">
    <property type="protein sequence ID" value="EFJ32324.1"/>
    <property type="molecule type" value="Genomic_DNA"/>
</dbReference>
<dbReference type="Gene3D" id="1.10.510.10">
    <property type="entry name" value="Transferase(Phosphotransferase) domain 1"/>
    <property type="match status" value="1"/>
</dbReference>
<keyword evidence="5" id="KW-0418">Kinase</keyword>
<evidence type="ECO:0000256" key="10">
    <source>
        <dbReference type="ARBA" id="ARBA00051680"/>
    </source>
</evidence>
<dbReference type="Gene3D" id="3.30.200.20">
    <property type="entry name" value="Phosphorylase Kinase, domain 1"/>
    <property type="match status" value="1"/>
</dbReference>
<gene>
    <name evidence="12" type="ORF">SELMODRAFT_85838</name>
</gene>
<dbReference type="Gramene" id="EFJ32324">
    <property type="protein sequence ID" value="EFJ32324"/>
    <property type="gene ID" value="SELMODRAFT_85838"/>
</dbReference>
<keyword evidence="6" id="KW-0067">ATP-binding</keyword>
<dbReference type="Proteomes" id="UP000001514">
    <property type="component" value="Unassembled WGS sequence"/>
</dbReference>
<keyword evidence="4" id="KW-0547">Nucleotide-binding</keyword>
<accession>D8R6J9</accession>
<dbReference type="GO" id="GO:0004674">
    <property type="term" value="F:protein serine/threonine kinase activity"/>
    <property type="evidence" value="ECO:0000318"/>
    <property type="project" value="GO_Central"/>
</dbReference>
<dbReference type="PROSITE" id="PS00108">
    <property type="entry name" value="PROTEIN_KINASE_ST"/>
    <property type="match status" value="1"/>
</dbReference>
<evidence type="ECO:0000256" key="8">
    <source>
        <dbReference type="ARBA" id="ARBA00049003"/>
    </source>
</evidence>
<evidence type="ECO:0000256" key="4">
    <source>
        <dbReference type="ARBA" id="ARBA00022741"/>
    </source>
</evidence>
<comment type="catalytic activity">
    <reaction evidence="10">
        <text>L-tyrosyl-[protein] + ATP = O-phospho-L-tyrosyl-[protein] + ADP + H(+)</text>
        <dbReference type="Rhea" id="RHEA:10596"/>
        <dbReference type="Rhea" id="RHEA-COMP:10136"/>
        <dbReference type="Rhea" id="RHEA-COMP:20101"/>
        <dbReference type="ChEBI" id="CHEBI:15378"/>
        <dbReference type="ChEBI" id="CHEBI:30616"/>
        <dbReference type="ChEBI" id="CHEBI:46858"/>
        <dbReference type="ChEBI" id="CHEBI:61978"/>
        <dbReference type="ChEBI" id="CHEBI:456216"/>
        <dbReference type="EC" id="2.7.12.1"/>
    </reaction>
</comment>
<protein>
    <recommendedName>
        <fullName evidence="1">dual-specificity kinase</fullName>
        <ecNumber evidence="1">2.7.12.1</ecNumber>
    </recommendedName>
</protein>
<name>D8R6J9_SELML</name>
<feature type="non-terminal residue" evidence="12">
    <location>
        <position position="1"/>
    </location>
</feature>
<dbReference type="AlphaFoldDB" id="D8R6J9"/>
<dbReference type="OMA" id="AYMHHLH"/>
<dbReference type="STRING" id="88036.D8R6J9"/>
<proteinExistence type="inferred from homology"/>
<sequence>ASPPWREDDKDGHYVFELGENITPRYKVISKMGEGTFGRVLECWDRKYQEFVAVKVIRNVPKYREAALIEIDVLRALRKHDKNGKRGCLQMKEWFDYRNHVCIVSEKLGPSLYDFLKKNSYRPFSIEHVRDIGWQLLNSVAYLHELSLIHTDLKPENILLVSSAYVKTLDYKSARPDKHLTRTPTSAEIRLIDFGSATFENQHHSSIVSTRQYRAPEIILGLGWSYACDLWSVGCILVELFSGDPLFQTHENLEHLAMMERILGPISRRIIDNVDRKAQKYFKNGRELNWPDAASSLESIRTVKRLPRLKELVQLHVEHSASSLTDLLEGLLRYGASDRLTAKEALRHPFFKERR</sequence>
<dbReference type="InterPro" id="IPR000719">
    <property type="entry name" value="Prot_kinase_dom"/>
</dbReference>
<feature type="domain" description="Protein kinase" evidence="11">
    <location>
        <begin position="26"/>
        <end position="351"/>
    </location>
</feature>
<evidence type="ECO:0000256" key="5">
    <source>
        <dbReference type="ARBA" id="ARBA00022777"/>
    </source>
</evidence>
<dbReference type="eggNOG" id="KOG0671">
    <property type="taxonomic scope" value="Eukaryota"/>
</dbReference>
<comment type="catalytic activity">
    <reaction evidence="9">
        <text>L-threonyl-[protein] + ATP = O-phospho-L-threonyl-[protein] + ADP + H(+)</text>
        <dbReference type="Rhea" id="RHEA:46608"/>
        <dbReference type="Rhea" id="RHEA-COMP:11060"/>
        <dbReference type="Rhea" id="RHEA-COMP:11605"/>
        <dbReference type="ChEBI" id="CHEBI:15378"/>
        <dbReference type="ChEBI" id="CHEBI:30013"/>
        <dbReference type="ChEBI" id="CHEBI:30616"/>
        <dbReference type="ChEBI" id="CHEBI:61977"/>
        <dbReference type="ChEBI" id="CHEBI:456216"/>
        <dbReference type="EC" id="2.7.12.1"/>
    </reaction>
</comment>
<comment type="similarity">
    <text evidence="7">Belongs to the protein kinase superfamily. CMGC Ser/Thr protein kinase family. Lammer subfamily.</text>
</comment>
<dbReference type="Pfam" id="PF00069">
    <property type="entry name" value="Pkinase"/>
    <property type="match status" value="1"/>
</dbReference>
<dbReference type="GO" id="GO:0005634">
    <property type="term" value="C:nucleus"/>
    <property type="evidence" value="ECO:0000318"/>
    <property type="project" value="GO_Central"/>
</dbReference>
<dbReference type="InterPro" id="IPR051175">
    <property type="entry name" value="CLK_kinases"/>
</dbReference>
<dbReference type="CDD" id="cd14134">
    <property type="entry name" value="PKc_CLK"/>
    <property type="match status" value="1"/>
</dbReference>
<dbReference type="GO" id="GO:0005524">
    <property type="term" value="F:ATP binding"/>
    <property type="evidence" value="ECO:0007669"/>
    <property type="project" value="UniProtKB-KW"/>
</dbReference>
<evidence type="ECO:0000313" key="12">
    <source>
        <dbReference type="EMBL" id="EFJ32324.1"/>
    </source>
</evidence>
<dbReference type="PANTHER" id="PTHR45646">
    <property type="entry name" value="SERINE/THREONINE-PROTEIN KINASE DOA-RELATED"/>
    <property type="match status" value="1"/>
</dbReference>
<reference evidence="12 13" key="1">
    <citation type="journal article" date="2011" name="Science">
        <title>The Selaginella genome identifies genetic changes associated with the evolution of vascular plants.</title>
        <authorList>
            <person name="Banks J.A."/>
            <person name="Nishiyama T."/>
            <person name="Hasebe M."/>
            <person name="Bowman J.L."/>
            <person name="Gribskov M."/>
            <person name="dePamphilis C."/>
            <person name="Albert V.A."/>
            <person name="Aono N."/>
            <person name="Aoyama T."/>
            <person name="Ambrose B.A."/>
            <person name="Ashton N.W."/>
            <person name="Axtell M.J."/>
            <person name="Barker E."/>
            <person name="Barker M.S."/>
            <person name="Bennetzen J.L."/>
            <person name="Bonawitz N.D."/>
            <person name="Chapple C."/>
            <person name="Cheng C."/>
            <person name="Correa L.G."/>
            <person name="Dacre M."/>
            <person name="DeBarry J."/>
            <person name="Dreyer I."/>
            <person name="Elias M."/>
            <person name="Engstrom E.M."/>
            <person name="Estelle M."/>
            <person name="Feng L."/>
            <person name="Finet C."/>
            <person name="Floyd S.K."/>
            <person name="Frommer W.B."/>
            <person name="Fujita T."/>
            <person name="Gramzow L."/>
            <person name="Gutensohn M."/>
            <person name="Harholt J."/>
            <person name="Hattori M."/>
            <person name="Heyl A."/>
            <person name="Hirai T."/>
            <person name="Hiwatashi Y."/>
            <person name="Ishikawa M."/>
            <person name="Iwata M."/>
            <person name="Karol K.G."/>
            <person name="Koehler B."/>
            <person name="Kolukisaoglu U."/>
            <person name="Kubo M."/>
            <person name="Kurata T."/>
            <person name="Lalonde S."/>
            <person name="Li K."/>
            <person name="Li Y."/>
            <person name="Litt A."/>
            <person name="Lyons E."/>
            <person name="Manning G."/>
            <person name="Maruyama T."/>
            <person name="Michael T.P."/>
            <person name="Mikami K."/>
            <person name="Miyazaki S."/>
            <person name="Morinaga S."/>
            <person name="Murata T."/>
            <person name="Mueller-Roeber B."/>
            <person name="Nelson D.R."/>
            <person name="Obara M."/>
            <person name="Oguri Y."/>
            <person name="Olmstead R.G."/>
            <person name="Onodera N."/>
            <person name="Petersen B.L."/>
            <person name="Pils B."/>
            <person name="Prigge M."/>
            <person name="Rensing S.A."/>
            <person name="Riano-Pachon D.M."/>
            <person name="Roberts A.W."/>
            <person name="Sato Y."/>
            <person name="Scheller H.V."/>
            <person name="Schulz B."/>
            <person name="Schulz C."/>
            <person name="Shakirov E.V."/>
            <person name="Shibagaki N."/>
            <person name="Shinohara N."/>
            <person name="Shippen D.E."/>
            <person name="Soerensen I."/>
            <person name="Sotooka R."/>
            <person name="Sugimoto N."/>
            <person name="Sugita M."/>
            <person name="Sumikawa N."/>
            <person name="Tanurdzic M."/>
            <person name="Theissen G."/>
            <person name="Ulvskov P."/>
            <person name="Wakazuki S."/>
            <person name="Weng J.K."/>
            <person name="Willats W.W."/>
            <person name="Wipf D."/>
            <person name="Wolf P.G."/>
            <person name="Yang L."/>
            <person name="Zimmer A.D."/>
            <person name="Zhu Q."/>
            <person name="Mitros T."/>
            <person name="Hellsten U."/>
            <person name="Loque D."/>
            <person name="Otillar R."/>
            <person name="Salamov A."/>
            <person name="Schmutz J."/>
            <person name="Shapiro H."/>
            <person name="Lindquist E."/>
            <person name="Lucas S."/>
            <person name="Rokhsar D."/>
            <person name="Grigoriev I.V."/>
        </authorList>
    </citation>
    <scope>NUCLEOTIDE SEQUENCE [LARGE SCALE GENOMIC DNA]</scope>
</reference>
<evidence type="ECO:0000256" key="3">
    <source>
        <dbReference type="ARBA" id="ARBA00022679"/>
    </source>
</evidence>
<evidence type="ECO:0000256" key="1">
    <source>
        <dbReference type="ARBA" id="ARBA00013203"/>
    </source>
</evidence>
<dbReference type="PANTHER" id="PTHR45646:SF11">
    <property type="entry name" value="SERINE_THREONINE-PROTEIN KINASE DOA"/>
    <property type="match status" value="1"/>
</dbReference>
<comment type="catalytic activity">
    <reaction evidence="8">
        <text>L-seryl-[protein] + ATP = O-phospho-L-seryl-[protein] + ADP + H(+)</text>
        <dbReference type="Rhea" id="RHEA:17989"/>
        <dbReference type="Rhea" id="RHEA-COMP:9863"/>
        <dbReference type="Rhea" id="RHEA-COMP:11604"/>
        <dbReference type="ChEBI" id="CHEBI:15378"/>
        <dbReference type="ChEBI" id="CHEBI:29999"/>
        <dbReference type="ChEBI" id="CHEBI:30616"/>
        <dbReference type="ChEBI" id="CHEBI:83421"/>
        <dbReference type="ChEBI" id="CHEBI:456216"/>
        <dbReference type="EC" id="2.7.12.1"/>
    </reaction>
</comment>
<evidence type="ECO:0000256" key="6">
    <source>
        <dbReference type="ARBA" id="ARBA00022840"/>
    </source>
</evidence>
<keyword evidence="3" id="KW-0808">Transferase</keyword>
<evidence type="ECO:0000256" key="2">
    <source>
        <dbReference type="ARBA" id="ARBA00022527"/>
    </source>
</evidence>
<dbReference type="SMART" id="SM00220">
    <property type="entry name" value="S_TKc"/>
    <property type="match status" value="1"/>
</dbReference>
<dbReference type="GO" id="GO:0043484">
    <property type="term" value="P:regulation of RNA splicing"/>
    <property type="evidence" value="ECO:0000318"/>
    <property type="project" value="GO_Central"/>
</dbReference>
<dbReference type="FunFam" id="1.10.510.10:FF:000612">
    <property type="entry name" value="Serine/threonine-protein kinase AFC2"/>
    <property type="match status" value="1"/>
</dbReference>
<dbReference type="EC" id="2.7.12.1" evidence="1"/>